<accession>A0A2S7SWG1</accession>
<gene>
    <name evidence="2" type="ORF">CJD36_013220</name>
</gene>
<reference evidence="2 3" key="1">
    <citation type="submission" date="2018-01" db="EMBL/GenBank/DDBJ databases">
        <title>A novel member of the phylum Bacteroidetes isolated from glacier ice.</title>
        <authorList>
            <person name="Liu Q."/>
            <person name="Xin Y.-H."/>
        </authorList>
    </citation>
    <scope>NUCLEOTIDE SEQUENCE [LARGE SCALE GENOMIC DNA]</scope>
    <source>
        <strain evidence="2 3">RB1R16</strain>
    </source>
</reference>
<feature type="signal peptide" evidence="1">
    <location>
        <begin position="1"/>
        <end position="19"/>
    </location>
</feature>
<protein>
    <recommendedName>
        <fullName evidence="4">Gliding motility-associated protein GldM C-terminal domain-containing protein</fullName>
    </recommendedName>
</protein>
<sequence length="146" mass="16541">MHKLSILIVALFLSFAATAQPYGNADRAREQAAKTDADLPNPIIRLGYIEEDNATLQAFMDNLEVGLRAAGFPDSKIISYSITIYPKGQDLRSSQVIKGAKLPREIFNELHMEALKKGDVVLFENLKLENTRHTYRRMNDFEIKIM</sequence>
<evidence type="ECO:0000313" key="2">
    <source>
        <dbReference type="EMBL" id="PQJ10925.1"/>
    </source>
</evidence>
<feature type="chain" id="PRO_5015621777" description="Gliding motility-associated protein GldM C-terminal domain-containing protein" evidence="1">
    <location>
        <begin position="20"/>
        <end position="146"/>
    </location>
</feature>
<dbReference type="AlphaFoldDB" id="A0A2S7SWG1"/>
<dbReference type="Proteomes" id="UP000239872">
    <property type="component" value="Unassembled WGS sequence"/>
</dbReference>
<keyword evidence="3" id="KW-1185">Reference proteome</keyword>
<evidence type="ECO:0000256" key="1">
    <source>
        <dbReference type="SAM" id="SignalP"/>
    </source>
</evidence>
<evidence type="ECO:0000313" key="3">
    <source>
        <dbReference type="Proteomes" id="UP000239872"/>
    </source>
</evidence>
<evidence type="ECO:0008006" key="4">
    <source>
        <dbReference type="Google" id="ProtNLM"/>
    </source>
</evidence>
<keyword evidence="1" id="KW-0732">Signal</keyword>
<dbReference type="EMBL" id="PPSL01000003">
    <property type="protein sequence ID" value="PQJ10925.1"/>
    <property type="molecule type" value="Genomic_DNA"/>
</dbReference>
<dbReference type="RefSeq" id="WP_105039652.1">
    <property type="nucleotide sequence ID" value="NZ_PPSL01000003.1"/>
</dbReference>
<proteinExistence type="predicted"/>
<comment type="caution">
    <text evidence="2">The sequence shown here is derived from an EMBL/GenBank/DDBJ whole genome shotgun (WGS) entry which is preliminary data.</text>
</comment>
<organism evidence="2 3">
    <name type="scientific">Flavipsychrobacter stenotrophus</name>
    <dbReference type="NCBI Taxonomy" id="2077091"/>
    <lineage>
        <taxon>Bacteria</taxon>
        <taxon>Pseudomonadati</taxon>
        <taxon>Bacteroidota</taxon>
        <taxon>Chitinophagia</taxon>
        <taxon>Chitinophagales</taxon>
        <taxon>Chitinophagaceae</taxon>
        <taxon>Flavipsychrobacter</taxon>
    </lineage>
</organism>
<name>A0A2S7SWG1_9BACT</name>